<organism evidence="2">
    <name type="scientific">marine metagenome</name>
    <dbReference type="NCBI Taxonomy" id="408172"/>
    <lineage>
        <taxon>unclassified sequences</taxon>
        <taxon>metagenomes</taxon>
        <taxon>ecological metagenomes</taxon>
    </lineage>
</organism>
<keyword evidence="1" id="KW-0812">Transmembrane</keyword>
<feature type="transmembrane region" description="Helical" evidence="1">
    <location>
        <begin position="214"/>
        <end position="234"/>
    </location>
</feature>
<feature type="transmembrane region" description="Helical" evidence="1">
    <location>
        <begin position="369"/>
        <end position="391"/>
    </location>
</feature>
<evidence type="ECO:0000256" key="1">
    <source>
        <dbReference type="SAM" id="Phobius"/>
    </source>
</evidence>
<feature type="transmembrane region" description="Helical" evidence="1">
    <location>
        <begin position="107"/>
        <end position="129"/>
    </location>
</feature>
<feature type="transmembrane region" description="Helical" evidence="1">
    <location>
        <begin position="240"/>
        <end position="257"/>
    </location>
</feature>
<feature type="transmembrane region" description="Helical" evidence="1">
    <location>
        <begin position="331"/>
        <end position="357"/>
    </location>
</feature>
<name>A0A382F3G1_9ZZZZ</name>
<feature type="transmembrane region" description="Helical" evidence="1">
    <location>
        <begin position="20"/>
        <end position="41"/>
    </location>
</feature>
<evidence type="ECO:0000313" key="2">
    <source>
        <dbReference type="EMBL" id="SVB57172.1"/>
    </source>
</evidence>
<sequence>MLFLTDLRGYDVVLGKMISASLKSFYGVLSVLPVLALPLLMGGVTNDQLWRTIGALLNILVFSLSLGMFFSAFSWHTGRAIFGTFFSLLSVTMLPLFYLWSGGTSSILHFLSPGFAMANASAPVIGAPVAGFVGYWNWLVGGLAVSATLLALASWIIPYRWRETKFRQQTPRLAKRPAGDSLRPSAGHQAALLDANPAAWLVWRMRTFRVSRRLLIFLMTTVGTLLLGYMALGGAMVGDIWGMMGSLIWVASFWIRLEVARHAVTTIYEAKASGALEQILVTPVDERQFRRGHFAAMLRFWMWPVIVLASLPVAAILLSIVSAGWVWNEALFGVSIMGMMSILSVAVFFGDLFALYYSGCWFALRSNNYSAAFWKTFGFVYLLPTIGSVFLCWLGQFVWLVTDIIFIVWPLTSLQGNFRRVVSGEYGIRYARPLPLPATTPTPPVIDPPNR</sequence>
<feature type="transmembrane region" description="Helical" evidence="1">
    <location>
        <begin position="300"/>
        <end position="325"/>
    </location>
</feature>
<feature type="transmembrane region" description="Helical" evidence="1">
    <location>
        <begin position="53"/>
        <end position="75"/>
    </location>
</feature>
<protein>
    <submittedName>
        <fullName evidence="2">Uncharacterized protein</fullName>
    </submittedName>
</protein>
<gene>
    <name evidence="2" type="ORF">METZ01_LOCUS210026</name>
</gene>
<accession>A0A382F3G1</accession>
<feature type="transmembrane region" description="Helical" evidence="1">
    <location>
        <begin position="135"/>
        <end position="157"/>
    </location>
</feature>
<keyword evidence="1" id="KW-0472">Membrane</keyword>
<dbReference type="AlphaFoldDB" id="A0A382F3G1"/>
<proteinExistence type="predicted"/>
<reference evidence="2" key="1">
    <citation type="submission" date="2018-05" db="EMBL/GenBank/DDBJ databases">
        <authorList>
            <person name="Lanie J.A."/>
            <person name="Ng W.-L."/>
            <person name="Kazmierczak K.M."/>
            <person name="Andrzejewski T.M."/>
            <person name="Davidsen T.M."/>
            <person name="Wayne K.J."/>
            <person name="Tettelin H."/>
            <person name="Glass J.I."/>
            <person name="Rusch D."/>
            <person name="Podicherti R."/>
            <person name="Tsui H.-C.T."/>
            <person name="Winkler M.E."/>
        </authorList>
    </citation>
    <scope>NUCLEOTIDE SEQUENCE</scope>
</reference>
<dbReference type="EMBL" id="UINC01047645">
    <property type="protein sequence ID" value="SVB57172.1"/>
    <property type="molecule type" value="Genomic_DNA"/>
</dbReference>
<feature type="transmembrane region" description="Helical" evidence="1">
    <location>
        <begin position="81"/>
        <end position="100"/>
    </location>
</feature>
<keyword evidence="1" id="KW-1133">Transmembrane helix</keyword>